<dbReference type="AlphaFoldDB" id="A0A0J7K3A8"/>
<dbReference type="PaxDb" id="67767-A0A0J7K3A8"/>
<dbReference type="OrthoDB" id="7547152at2759"/>
<evidence type="ECO:0000313" key="1">
    <source>
        <dbReference type="EMBL" id="KMQ84799.1"/>
    </source>
</evidence>
<dbReference type="Proteomes" id="UP000036403">
    <property type="component" value="Unassembled WGS sequence"/>
</dbReference>
<dbReference type="EMBL" id="LBMM01015460">
    <property type="protein sequence ID" value="KMQ84799.1"/>
    <property type="molecule type" value="Genomic_DNA"/>
</dbReference>
<organism evidence="1 2">
    <name type="scientific">Lasius niger</name>
    <name type="common">Black garden ant</name>
    <dbReference type="NCBI Taxonomy" id="67767"/>
    <lineage>
        <taxon>Eukaryota</taxon>
        <taxon>Metazoa</taxon>
        <taxon>Ecdysozoa</taxon>
        <taxon>Arthropoda</taxon>
        <taxon>Hexapoda</taxon>
        <taxon>Insecta</taxon>
        <taxon>Pterygota</taxon>
        <taxon>Neoptera</taxon>
        <taxon>Endopterygota</taxon>
        <taxon>Hymenoptera</taxon>
        <taxon>Apocrita</taxon>
        <taxon>Aculeata</taxon>
        <taxon>Formicoidea</taxon>
        <taxon>Formicidae</taxon>
        <taxon>Formicinae</taxon>
        <taxon>Lasius</taxon>
        <taxon>Lasius</taxon>
    </lineage>
</organism>
<accession>A0A0J7K3A8</accession>
<gene>
    <name evidence="1" type="ORF">RF55_17101</name>
</gene>
<name>A0A0J7K3A8_LASNI</name>
<proteinExistence type="predicted"/>
<evidence type="ECO:0000313" key="2">
    <source>
        <dbReference type="Proteomes" id="UP000036403"/>
    </source>
</evidence>
<protein>
    <submittedName>
        <fullName evidence="1">Uncharacterized protein</fullName>
    </submittedName>
</protein>
<sequence>MPRRDETPPCENKCNDISLERRAVRILGRRYALTATEFKFLEIGINVGPPSYIEIIIGDHRGKQLILSMETWKGLYEQRHHIQNLLRNDDSKDIYKRWTANSAISHD</sequence>
<keyword evidence="2" id="KW-1185">Reference proteome</keyword>
<comment type="caution">
    <text evidence="1">The sequence shown here is derived from an EMBL/GenBank/DDBJ whole genome shotgun (WGS) entry which is preliminary data.</text>
</comment>
<reference evidence="1 2" key="1">
    <citation type="submission" date="2015-04" db="EMBL/GenBank/DDBJ databases">
        <title>Lasius niger genome sequencing.</title>
        <authorList>
            <person name="Konorov E.A."/>
            <person name="Nikitin M.A."/>
            <person name="Kirill M.V."/>
            <person name="Chang P."/>
        </authorList>
    </citation>
    <scope>NUCLEOTIDE SEQUENCE [LARGE SCALE GENOMIC DNA]</scope>
    <source>
        <tissue evidence="1">Whole</tissue>
    </source>
</reference>